<dbReference type="AlphaFoldDB" id="A0AAD0QXY4"/>
<protein>
    <submittedName>
        <fullName evidence="1">Uncharacterized protein</fullName>
    </submittedName>
</protein>
<sequence>MTPEYRIAAEKQITSYLSKYDVKNIKYMQVEQTFSDLGVEIHVWNVKAEGSSWWVVEGEGAPMNLYPQDAFYFSADEAYSFHMGITQRLQARHHSEFKHIIDELPLDIDEIKSISRRLNLAAQALNDVAGVEDIQSIGLTCRESLIELAKALVSANPTILEDNNLKAADFKGIAKAVISIYAEGKSNSNLRKHSRSMAEMAWDYSSEIVHSLNKNIPDAKICLLFTCSIVSIFQNLYLKHLGFDAEPKCPECKSMDFSLQATEDDSIVIMLCNDCGHEEALQVESQDNE</sequence>
<proteinExistence type="predicted"/>
<dbReference type="EMBL" id="CP031146">
    <property type="protein sequence ID" value="AXM97704.1"/>
    <property type="molecule type" value="Genomic_DNA"/>
</dbReference>
<organism evidence="1 2">
    <name type="scientific">Pseudomonas plecoglossicida</name>
    <dbReference type="NCBI Taxonomy" id="70775"/>
    <lineage>
        <taxon>Bacteria</taxon>
        <taxon>Pseudomonadati</taxon>
        <taxon>Pseudomonadota</taxon>
        <taxon>Gammaproteobacteria</taxon>
        <taxon>Pseudomonadales</taxon>
        <taxon>Pseudomonadaceae</taxon>
        <taxon>Pseudomonas</taxon>
    </lineage>
</organism>
<name>A0AAD0QXY4_PSEDL</name>
<evidence type="ECO:0000313" key="2">
    <source>
        <dbReference type="Proteomes" id="UP000256503"/>
    </source>
</evidence>
<evidence type="ECO:0000313" key="1">
    <source>
        <dbReference type="EMBL" id="AXM97704.1"/>
    </source>
</evidence>
<dbReference type="Proteomes" id="UP000256503">
    <property type="component" value="Chromosome"/>
</dbReference>
<reference evidence="1 2" key="1">
    <citation type="submission" date="2018-07" db="EMBL/GenBank/DDBJ databases">
        <title>Complete genome sequence of a Pseudomonas plecoglossicida strain pathogenic to the marine fish, Larimichthys crocea.</title>
        <authorList>
            <person name="Tao Z."/>
        </authorList>
    </citation>
    <scope>NUCLEOTIDE SEQUENCE [LARGE SCALE GENOMIC DNA]</scope>
    <source>
        <strain evidence="1 2">XSDHY-P</strain>
    </source>
</reference>
<gene>
    <name evidence="1" type="ORF">DVB73_18870</name>
</gene>
<accession>A0AAD0QXY4</accession>